<evidence type="ECO:0000256" key="2">
    <source>
        <dbReference type="ARBA" id="ARBA00006665"/>
    </source>
</evidence>
<feature type="transmembrane region" description="Helical" evidence="6">
    <location>
        <begin position="80"/>
        <end position="103"/>
    </location>
</feature>
<feature type="transmembrane region" description="Helical" evidence="6">
    <location>
        <begin position="256"/>
        <end position="275"/>
    </location>
</feature>
<comment type="similarity">
    <text evidence="2">Belongs to the TDE1 family.</text>
</comment>
<protein>
    <submittedName>
        <fullName evidence="7">WGS project CCBQ000000000 data, contig 00015</fullName>
    </submittedName>
</protein>
<dbReference type="EMBL" id="CCBQ010000045">
    <property type="protein sequence ID" value="CDO95866.1"/>
    <property type="molecule type" value="Genomic_DNA"/>
</dbReference>
<feature type="transmembrane region" description="Helical" evidence="6">
    <location>
        <begin position="124"/>
        <end position="145"/>
    </location>
</feature>
<feature type="transmembrane region" description="Helical" evidence="6">
    <location>
        <begin position="151"/>
        <end position="172"/>
    </location>
</feature>
<name>A0A0A8L9X3_9SACH</name>
<dbReference type="GO" id="GO:0016020">
    <property type="term" value="C:membrane"/>
    <property type="evidence" value="ECO:0007669"/>
    <property type="project" value="UniProtKB-SubCell"/>
</dbReference>
<sequence length="470" mass="52705">MGAILSLPVQMAATCSSSMLGSCCSSSLSSLGTLTSSSLMTRITYALWLLFSSVVSWISMSANKSILWPDKSCTSTGECGFFTVHRLNFALGMMHIILAFVMINIKSTKDARARLQNSAWSFKFIFYLLLVLFSYWIPNGFYIWFSKWVSVPSGFLFILIGLVLLVDFAHEWAETCIQNVEMEDESSGMWRKLLVGSTTLMYVGSVVMTVTMFLLFCHDGCDMNRSSATINVVLSVVVSLASIHPRVQEFNPKCGLAQSAMVAVYCTYLTMSAMASEPDDKFCNPFIRTSNTRKFSTILGALFTFITIAYTTTRAAANNALRGGSGAISLYDDDVEYSGIGETRNQLRLQAIKQAVEEGALPQSALLDYEAEQQRMHVDDSDNGNEDDDELQVTKYNYSLFHFIFFLATQWIVILLTINVTQDDVGDFIPVGRTYFYSWVKIISAWICYGLYGWTLFAPIIMPDRFEYDY</sequence>
<evidence type="ECO:0000256" key="3">
    <source>
        <dbReference type="ARBA" id="ARBA00022692"/>
    </source>
</evidence>
<gene>
    <name evidence="7" type="ORF">KLDO_g4091</name>
</gene>
<feature type="transmembrane region" description="Helical" evidence="6">
    <location>
        <begin position="193"/>
        <end position="216"/>
    </location>
</feature>
<evidence type="ECO:0000256" key="4">
    <source>
        <dbReference type="ARBA" id="ARBA00022989"/>
    </source>
</evidence>
<evidence type="ECO:0000256" key="6">
    <source>
        <dbReference type="SAM" id="Phobius"/>
    </source>
</evidence>
<keyword evidence="4 6" id="KW-1133">Transmembrane helix</keyword>
<accession>A0A0A8L9X3</accession>
<dbReference type="PANTHER" id="PTHR10383">
    <property type="entry name" value="SERINE INCORPORATOR"/>
    <property type="match status" value="1"/>
</dbReference>
<dbReference type="AlphaFoldDB" id="A0A0A8L9X3"/>
<proteinExistence type="inferred from homology"/>
<comment type="caution">
    <text evidence="7">The sequence shown here is derived from an EMBL/GenBank/DDBJ whole genome shotgun (WGS) entry which is preliminary data.</text>
</comment>
<keyword evidence="3 6" id="KW-0812">Transmembrane</keyword>
<dbReference type="PANTHER" id="PTHR10383:SF9">
    <property type="entry name" value="SERINE INCORPORATOR, ISOFORM F"/>
    <property type="match status" value="1"/>
</dbReference>
<reference evidence="7 8" key="1">
    <citation type="submission" date="2014-03" db="EMBL/GenBank/DDBJ databases">
        <title>The genome of Kluyveromyces dobzhanskii.</title>
        <authorList>
            <person name="Nystedt B."/>
            <person name="Astrom S."/>
        </authorList>
    </citation>
    <scope>NUCLEOTIDE SEQUENCE [LARGE SCALE GENOMIC DNA]</scope>
    <source>
        <strain evidence="7 8">CBS 2104</strain>
    </source>
</reference>
<feature type="transmembrane region" description="Helical" evidence="6">
    <location>
        <begin position="438"/>
        <end position="461"/>
    </location>
</feature>
<evidence type="ECO:0000313" key="8">
    <source>
        <dbReference type="Proteomes" id="UP000031516"/>
    </source>
</evidence>
<evidence type="ECO:0000256" key="1">
    <source>
        <dbReference type="ARBA" id="ARBA00004141"/>
    </source>
</evidence>
<feature type="transmembrane region" description="Helical" evidence="6">
    <location>
        <begin position="43"/>
        <end position="60"/>
    </location>
</feature>
<feature type="transmembrane region" description="Helical" evidence="6">
    <location>
        <begin position="295"/>
        <end position="312"/>
    </location>
</feature>
<dbReference type="InterPro" id="IPR005016">
    <property type="entry name" value="TDE1/TMS"/>
</dbReference>
<comment type="subcellular location">
    <subcellularLocation>
        <location evidence="1">Membrane</location>
        <topology evidence="1">Multi-pass membrane protein</topology>
    </subcellularLocation>
</comment>
<evidence type="ECO:0000256" key="5">
    <source>
        <dbReference type="ARBA" id="ARBA00023136"/>
    </source>
</evidence>
<dbReference type="Proteomes" id="UP000031516">
    <property type="component" value="Unassembled WGS sequence"/>
</dbReference>
<keyword evidence="5 6" id="KW-0472">Membrane</keyword>
<feature type="transmembrane region" description="Helical" evidence="6">
    <location>
        <begin position="400"/>
        <end position="418"/>
    </location>
</feature>
<evidence type="ECO:0000313" key="7">
    <source>
        <dbReference type="EMBL" id="CDO95866.1"/>
    </source>
</evidence>
<dbReference type="OrthoDB" id="5963193at2759"/>
<organism evidence="7 8">
    <name type="scientific">Kluyveromyces dobzhanskii CBS 2104</name>
    <dbReference type="NCBI Taxonomy" id="1427455"/>
    <lineage>
        <taxon>Eukaryota</taxon>
        <taxon>Fungi</taxon>
        <taxon>Dikarya</taxon>
        <taxon>Ascomycota</taxon>
        <taxon>Saccharomycotina</taxon>
        <taxon>Saccharomycetes</taxon>
        <taxon>Saccharomycetales</taxon>
        <taxon>Saccharomycetaceae</taxon>
        <taxon>Kluyveromyces</taxon>
    </lineage>
</organism>
<feature type="transmembrane region" description="Helical" evidence="6">
    <location>
        <begin position="228"/>
        <end position="244"/>
    </location>
</feature>
<dbReference type="Pfam" id="PF03348">
    <property type="entry name" value="Serinc"/>
    <property type="match status" value="1"/>
</dbReference>
<keyword evidence="8" id="KW-1185">Reference proteome</keyword>